<dbReference type="CDD" id="cd00093">
    <property type="entry name" value="HTH_XRE"/>
    <property type="match status" value="1"/>
</dbReference>
<reference evidence="2 3" key="1">
    <citation type="submission" date="2018-09" db="EMBL/GenBank/DDBJ databases">
        <title>YIM 75507 draft genome.</title>
        <authorList>
            <person name="Tang S."/>
            <person name="Feng Y."/>
        </authorList>
    </citation>
    <scope>NUCLEOTIDE SEQUENCE [LARGE SCALE GENOMIC DNA]</scope>
    <source>
        <strain evidence="2 3">YIM 75507</strain>
    </source>
</reference>
<dbReference type="EMBL" id="QZEY01000008">
    <property type="protein sequence ID" value="RJL30901.1"/>
    <property type="molecule type" value="Genomic_DNA"/>
</dbReference>
<feature type="repeat" description="TPR" evidence="1">
    <location>
        <begin position="349"/>
        <end position="382"/>
    </location>
</feature>
<keyword evidence="3" id="KW-1185">Reference proteome</keyword>
<evidence type="ECO:0000256" key="1">
    <source>
        <dbReference type="PROSITE-ProRule" id="PRU00339"/>
    </source>
</evidence>
<gene>
    <name evidence="2" type="ORF">D5H75_21640</name>
</gene>
<dbReference type="RefSeq" id="WP_119928324.1">
    <property type="nucleotide sequence ID" value="NZ_QZEY01000008.1"/>
</dbReference>
<dbReference type="PROSITE" id="PS50005">
    <property type="entry name" value="TPR"/>
    <property type="match status" value="1"/>
</dbReference>
<dbReference type="Gene3D" id="1.25.40.10">
    <property type="entry name" value="Tetratricopeptide repeat domain"/>
    <property type="match status" value="1"/>
</dbReference>
<sequence length="430" mass="48127">MGRPVPNLRLRAWRNTQHLTREGFANAINRTPTGMAQKLECDEERVRRWETGEVRWPRAHYRRALAELTGRPPESLGFIPPGGGHGSALIAGEVMPRDALNAEAELFDTMELAQRLQASDVGTGTLEALQEAVDLLCRAYPVTPAPALRARAVRRLAYVDKLLSGRVTLAQHRELLVIAGWLTALLGCVHYDLGEREEAEASRRTAYNMGREAGHGELMGWAHEMAAWFALTEGRYEDVVAQARAGQDIAGPTSAQVQLTLQEARGLARLGDRGEADRALARGADVLATLPLPSNPDHHFVFDHSKWIFYAATCYAWLGDDDRAEEHALETIDQHTRPDGTSNAPMRMADAHIDLGMVYARRGELEAAVDHGMTALDFERRSLVDLVNRAGDLDRILRRRYRREQLAQEFHDRCRQARHAMNTRRPHLLG</sequence>
<dbReference type="InterPro" id="IPR001387">
    <property type="entry name" value="Cro/C1-type_HTH"/>
</dbReference>
<comment type="caution">
    <text evidence="2">The sequence shown here is derived from an EMBL/GenBank/DDBJ whole genome shotgun (WGS) entry which is preliminary data.</text>
</comment>
<dbReference type="OrthoDB" id="3213425at2"/>
<name>A0A3A4APE6_9ACTN</name>
<dbReference type="AlphaFoldDB" id="A0A3A4APE6"/>
<evidence type="ECO:0000313" key="2">
    <source>
        <dbReference type="EMBL" id="RJL30901.1"/>
    </source>
</evidence>
<proteinExistence type="predicted"/>
<organism evidence="2 3">
    <name type="scientific">Bailinhaonella thermotolerans</name>
    <dbReference type="NCBI Taxonomy" id="1070861"/>
    <lineage>
        <taxon>Bacteria</taxon>
        <taxon>Bacillati</taxon>
        <taxon>Actinomycetota</taxon>
        <taxon>Actinomycetes</taxon>
        <taxon>Streptosporangiales</taxon>
        <taxon>Streptosporangiaceae</taxon>
        <taxon>Bailinhaonella</taxon>
    </lineage>
</organism>
<dbReference type="InterPro" id="IPR011990">
    <property type="entry name" value="TPR-like_helical_dom_sf"/>
</dbReference>
<protein>
    <submittedName>
        <fullName evidence="2">XRE family transcriptional regulator</fullName>
    </submittedName>
</protein>
<dbReference type="SUPFAM" id="SSF48452">
    <property type="entry name" value="TPR-like"/>
    <property type="match status" value="2"/>
</dbReference>
<dbReference type="Proteomes" id="UP000265768">
    <property type="component" value="Unassembled WGS sequence"/>
</dbReference>
<accession>A0A3A4APE6</accession>
<evidence type="ECO:0000313" key="3">
    <source>
        <dbReference type="Proteomes" id="UP000265768"/>
    </source>
</evidence>
<keyword evidence="1" id="KW-0802">TPR repeat</keyword>
<dbReference type="InterPro" id="IPR019734">
    <property type="entry name" value="TPR_rpt"/>
</dbReference>